<keyword evidence="3" id="KW-1185">Reference proteome</keyword>
<name>A0A7X5ZSH6_9PSEU</name>
<dbReference type="InterPro" id="IPR029068">
    <property type="entry name" value="Glyas_Bleomycin-R_OHBP_Dase"/>
</dbReference>
<organism evidence="2 3">
    <name type="scientific">Saccharomonospora amisosensis</name>
    <dbReference type="NCBI Taxonomy" id="1128677"/>
    <lineage>
        <taxon>Bacteria</taxon>
        <taxon>Bacillati</taxon>
        <taxon>Actinomycetota</taxon>
        <taxon>Actinomycetes</taxon>
        <taxon>Pseudonocardiales</taxon>
        <taxon>Pseudonocardiaceae</taxon>
        <taxon>Saccharomonospora</taxon>
    </lineage>
</organism>
<feature type="domain" description="VOC" evidence="1">
    <location>
        <begin position="143"/>
        <end position="261"/>
    </location>
</feature>
<dbReference type="Proteomes" id="UP000545493">
    <property type="component" value="Unassembled WGS sequence"/>
</dbReference>
<dbReference type="AlphaFoldDB" id="A0A7X5ZSH6"/>
<gene>
    <name evidence="2" type="ORF">FHU38_003915</name>
</gene>
<proteinExistence type="predicted"/>
<accession>A0A7X5ZSH6</accession>
<dbReference type="EMBL" id="JAAOYM010000001">
    <property type="protein sequence ID" value="NIJ13571.1"/>
    <property type="molecule type" value="Genomic_DNA"/>
</dbReference>
<evidence type="ECO:0000313" key="2">
    <source>
        <dbReference type="EMBL" id="NIJ13571.1"/>
    </source>
</evidence>
<dbReference type="RefSeq" id="WP_167173452.1">
    <property type="nucleotide sequence ID" value="NZ_JAAOYM010000001.1"/>
</dbReference>
<sequence length="280" mass="30631">MSVGAQAHWKIAAGTPCWVELATANEASARQFYGELFGWDFHVKRDPATANRRYAIALHDDLQVAGLYQAARDQPTGWSVHLAVNSTVTTAEWVEHLGGALTLGPVEIPGRGRILHAVDPSGAPVVFWQPPHDWYFPEGRPGMFSGADLNTHDGASADSFYCRLFGFSSRQIGRDDIDYAEWRLGRDPVIYRYVMDPRSQGTVPPHWMIYFHAHPARGADALAGHALMLGGSVVTEPFDTPYGRTAVLADPGGAVFSIIDQSRPVDTGVGRAEVDDPYDD</sequence>
<reference evidence="2 3" key="1">
    <citation type="submission" date="2020-03" db="EMBL/GenBank/DDBJ databases">
        <title>Sequencing the genomes of 1000 actinobacteria strains.</title>
        <authorList>
            <person name="Klenk H.-P."/>
        </authorList>
    </citation>
    <scope>NUCLEOTIDE SEQUENCE [LARGE SCALE GENOMIC DNA]</scope>
    <source>
        <strain evidence="2 3">DSM 45685</strain>
    </source>
</reference>
<dbReference type="CDD" id="cd07247">
    <property type="entry name" value="SgaA_N_like"/>
    <property type="match status" value="1"/>
</dbReference>
<dbReference type="InterPro" id="IPR052164">
    <property type="entry name" value="Anthracycline_SecMetBiosynth"/>
</dbReference>
<dbReference type="PROSITE" id="PS51819">
    <property type="entry name" value="VOC"/>
    <property type="match status" value="2"/>
</dbReference>
<evidence type="ECO:0000259" key="1">
    <source>
        <dbReference type="PROSITE" id="PS51819"/>
    </source>
</evidence>
<protein>
    <recommendedName>
        <fullName evidence="1">VOC domain-containing protein</fullName>
    </recommendedName>
</protein>
<evidence type="ECO:0000313" key="3">
    <source>
        <dbReference type="Proteomes" id="UP000545493"/>
    </source>
</evidence>
<feature type="domain" description="VOC" evidence="1">
    <location>
        <begin position="15"/>
        <end position="130"/>
    </location>
</feature>
<dbReference type="PANTHER" id="PTHR33993:SF14">
    <property type="entry name" value="GB|AAF24581.1"/>
    <property type="match status" value="1"/>
</dbReference>
<dbReference type="PANTHER" id="PTHR33993">
    <property type="entry name" value="GLYOXALASE-RELATED"/>
    <property type="match status" value="1"/>
</dbReference>
<dbReference type="SUPFAM" id="SSF54593">
    <property type="entry name" value="Glyoxalase/Bleomycin resistance protein/Dihydroxybiphenyl dioxygenase"/>
    <property type="match status" value="2"/>
</dbReference>
<dbReference type="InterPro" id="IPR037523">
    <property type="entry name" value="VOC_core"/>
</dbReference>
<comment type="caution">
    <text evidence="2">The sequence shown here is derived from an EMBL/GenBank/DDBJ whole genome shotgun (WGS) entry which is preliminary data.</text>
</comment>
<dbReference type="Gene3D" id="3.10.180.10">
    <property type="entry name" value="2,3-Dihydroxybiphenyl 1,2-Dioxygenase, domain 1"/>
    <property type="match status" value="2"/>
</dbReference>